<dbReference type="Proteomes" id="UP000789831">
    <property type="component" value="Unassembled WGS sequence"/>
</dbReference>
<feature type="compositionally biased region" description="Low complexity" evidence="1">
    <location>
        <begin position="20"/>
        <end position="31"/>
    </location>
</feature>
<feature type="region of interest" description="Disordered" evidence="1">
    <location>
        <begin position="175"/>
        <end position="262"/>
    </location>
</feature>
<dbReference type="OrthoDB" id="690068at2759"/>
<feature type="region of interest" description="Disordered" evidence="1">
    <location>
        <begin position="277"/>
        <end position="301"/>
    </location>
</feature>
<dbReference type="EMBL" id="CAJVPL010001207">
    <property type="protein sequence ID" value="CAG8558829.1"/>
    <property type="molecule type" value="Genomic_DNA"/>
</dbReference>
<gene>
    <name evidence="3" type="ORF">AGERDE_LOCUS7049</name>
</gene>
<keyword evidence="4" id="KW-1185">Reference proteome</keyword>
<dbReference type="InterPro" id="IPR036638">
    <property type="entry name" value="HLH_DNA-bd_sf"/>
</dbReference>
<feature type="compositionally biased region" description="Basic residues" evidence="1">
    <location>
        <begin position="1"/>
        <end position="19"/>
    </location>
</feature>
<evidence type="ECO:0000259" key="2">
    <source>
        <dbReference type="PROSITE" id="PS50888"/>
    </source>
</evidence>
<evidence type="ECO:0000313" key="3">
    <source>
        <dbReference type="EMBL" id="CAG8558829.1"/>
    </source>
</evidence>
<evidence type="ECO:0000256" key="1">
    <source>
        <dbReference type="SAM" id="MobiDB-lite"/>
    </source>
</evidence>
<dbReference type="InterPro" id="IPR011598">
    <property type="entry name" value="bHLH_dom"/>
</dbReference>
<feature type="compositionally biased region" description="Basic and acidic residues" evidence="1">
    <location>
        <begin position="110"/>
        <end position="122"/>
    </location>
</feature>
<name>A0A9N9BAE6_9GLOM</name>
<dbReference type="Pfam" id="PF00010">
    <property type="entry name" value="HLH"/>
    <property type="match status" value="1"/>
</dbReference>
<protein>
    <submittedName>
        <fullName evidence="3">8563_t:CDS:1</fullName>
    </submittedName>
</protein>
<feature type="region of interest" description="Disordered" evidence="1">
    <location>
        <begin position="89"/>
        <end position="122"/>
    </location>
</feature>
<feature type="compositionally biased region" description="Low complexity" evidence="1">
    <location>
        <begin position="94"/>
        <end position="106"/>
    </location>
</feature>
<comment type="caution">
    <text evidence="3">The sequence shown here is derived from an EMBL/GenBank/DDBJ whole genome shotgun (WGS) entry which is preliminary data.</text>
</comment>
<proteinExistence type="predicted"/>
<feature type="domain" description="BHLH" evidence="2">
    <location>
        <begin position="117"/>
        <end position="169"/>
    </location>
</feature>
<feature type="compositionally biased region" description="Polar residues" evidence="1">
    <location>
        <begin position="36"/>
        <end position="47"/>
    </location>
</feature>
<dbReference type="AlphaFoldDB" id="A0A9N9BAE6"/>
<dbReference type="GO" id="GO:0046983">
    <property type="term" value="F:protein dimerization activity"/>
    <property type="evidence" value="ECO:0007669"/>
    <property type="project" value="InterPro"/>
</dbReference>
<feature type="compositionally biased region" description="Polar residues" evidence="1">
    <location>
        <begin position="197"/>
        <end position="219"/>
    </location>
</feature>
<dbReference type="PROSITE" id="PS50888">
    <property type="entry name" value="BHLH"/>
    <property type="match status" value="1"/>
</dbReference>
<sequence length="348" mass="39020">MHHIPHHQHRQPHQHHLNHHLNQQSPQQSLSPPSPTNHNTSQSSALPINSHNNSRSGNNHHHHHSNAIRILPKQTHLPTTSVFAVTKIPSDSASSTNGGLNNSGSNARTTADERELARKVSHSAIERRRRERINDKIMQLKELIPICADQDHLHKLTEERRVVKRSKFDRYDIIPPSKSTPAVSESCDNEYRRKRSSVSTPSTITPAGNDSQRRNSMQLSISTTPNSNINNKTPSVSSSATSPTTSSIEETNTLKENPQQKKTCDAETQTILELNDMTNNANNSCGSSSTTSTTTQDDESLWDEEVADQKNEVIEMEIVYGQDDEQKLNDKLEEEMPKRGMNVQLLLC</sequence>
<organism evidence="3 4">
    <name type="scientific">Ambispora gerdemannii</name>
    <dbReference type="NCBI Taxonomy" id="144530"/>
    <lineage>
        <taxon>Eukaryota</taxon>
        <taxon>Fungi</taxon>
        <taxon>Fungi incertae sedis</taxon>
        <taxon>Mucoromycota</taxon>
        <taxon>Glomeromycotina</taxon>
        <taxon>Glomeromycetes</taxon>
        <taxon>Archaeosporales</taxon>
        <taxon>Ambisporaceae</taxon>
        <taxon>Ambispora</taxon>
    </lineage>
</organism>
<reference evidence="3" key="1">
    <citation type="submission" date="2021-06" db="EMBL/GenBank/DDBJ databases">
        <authorList>
            <person name="Kallberg Y."/>
            <person name="Tangrot J."/>
            <person name="Rosling A."/>
        </authorList>
    </citation>
    <scope>NUCLEOTIDE SEQUENCE</scope>
    <source>
        <strain evidence="3">MT106</strain>
    </source>
</reference>
<feature type="compositionally biased region" description="Low complexity" evidence="1">
    <location>
        <begin position="278"/>
        <end position="295"/>
    </location>
</feature>
<feature type="region of interest" description="Disordered" evidence="1">
    <location>
        <begin position="1"/>
        <end position="65"/>
    </location>
</feature>
<dbReference type="SUPFAM" id="SSF47459">
    <property type="entry name" value="HLH, helix-loop-helix DNA-binding domain"/>
    <property type="match status" value="1"/>
</dbReference>
<dbReference type="Gene3D" id="4.10.280.10">
    <property type="entry name" value="Helix-loop-helix DNA-binding domain"/>
    <property type="match status" value="1"/>
</dbReference>
<evidence type="ECO:0000313" key="4">
    <source>
        <dbReference type="Proteomes" id="UP000789831"/>
    </source>
</evidence>
<feature type="compositionally biased region" description="Low complexity" evidence="1">
    <location>
        <begin position="220"/>
        <end position="247"/>
    </location>
</feature>
<accession>A0A9N9BAE6</accession>
<feature type="compositionally biased region" description="Polar residues" evidence="1">
    <location>
        <begin position="248"/>
        <end position="257"/>
    </location>
</feature>